<dbReference type="EMBL" id="JAINUG010000142">
    <property type="protein sequence ID" value="KAJ8392849.1"/>
    <property type="molecule type" value="Genomic_DNA"/>
</dbReference>
<evidence type="ECO:0000256" key="6">
    <source>
        <dbReference type="ARBA" id="ARBA00023242"/>
    </source>
</evidence>
<evidence type="ECO:0000259" key="10">
    <source>
        <dbReference type="PROSITE" id="PS50102"/>
    </source>
</evidence>
<sequence>MSDFDEFERQLNENKQDRDKENRHHRRRTPSRSRSRERKRRSRERRSRDQRSDSKDRRPRRSTQNQNQPQEIAVSGSSERRVRGVSVNGPQDKPPEVALSRSPHREKKKKVRKYWDVPAPGFEHITPMQYKAMQAAGQIPATALLPTMTPDGLAVTPTPVPVVGSQMTRQARRLYVGNIPFGITEEAMMDFFNAQMRLGGLTQAPGNPVLAVQINQDKNFAFLEFRSVDETTQAMAFDGIIFQGQSLKIRRPHDYQPLPGMSENPSVYVPGVVSTVVPDSAHKLFIGGLPNYLNDDQVKELLTSFGPLKAFNLVKDSATGLSKGYAFCEYVDVNVNDQVLCSRSQAIAGLNGMQLGDKKLLVQRASVGAKNAALMSMNQTPVTLQVPGLMNSSMVQMGGLPTEVLCLMNMVAPEELLDDEEYEEIVEDVRDECSKYGQVKSIEIPRPVDGLDIPGTGKIFVEFMSVFDSQKAMQGLTGRKFANRVVVTKYCDPDAYHRRDFW</sequence>
<protein>
    <recommendedName>
        <fullName evidence="8">Splicing factor U2AF subunit</fullName>
    </recommendedName>
    <alternativeName>
        <fullName evidence="8">U2 snRNP auxiliary factor large subunit</fullName>
    </alternativeName>
</protein>
<evidence type="ECO:0000256" key="8">
    <source>
        <dbReference type="RuleBase" id="RU364135"/>
    </source>
</evidence>
<dbReference type="InterPro" id="IPR012677">
    <property type="entry name" value="Nucleotide-bd_a/b_plait_sf"/>
</dbReference>
<evidence type="ECO:0000256" key="2">
    <source>
        <dbReference type="ARBA" id="ARBA00022664"/>
    </source>
</evidence>
<dbReference type="FunFam" id="3.30.70.330:FF:000097">
    <property type="entry name" value="U2 snRNP auxiliary factor large subunit"/>
    <property type="match status" value="1"/>
</dbReference>
<dbReference type="InterPro" id="IPR035979">
    <property type="entry name" value="RBD_domain_sf"/>
</dbReference>
<dbReference type="CDD" id="cd12230">
    <property type="entry name" value="RRM1_U2AF65"/>
    <property type="match status" value="1"/>
</dbReference>
<evidence type="ECO:0000256" key="9">
    <source>
        <dbReference type="SAM" id="MobiDB-lite"/>
    </source>
</evidence>
<dbReference type="SUPFAM" id="SSF54928">
    <property type="entry name" value="RNA-binding domain, RBD"/>
    <property type="match status" value="3"/>
</dbReference>
<dbReference type="Proteomes" id="UP001221898">
    <property type="component" value="Unassembled WGS sequence"/>
</dbReference>
<feature type="domain" description="RRM" evidence="10">
    <location>
        <begin position="282"/>
        <end position="367"/>
    </location>
</feature>
<evidence type="ECO:0000256" key="3">
    <source>
        <dbReference type="ARBA" id="ARBA00022737"/>
    </source>
</evidence>
<dbReference type="GO" id="GO:0008380">
    <property type="term" value="P:RNA splicing"/>
    <property type="evidence" value="ECO:0007669"/>
    <property type="project" value="UniProtKB-KW"/>
</dbReference>
<dbReference type="CDD" id="cd12231">
    <property type="entry name" value="RRM2_U2AF65"/>
    <property type="match status" value="1"/>
</dbReference>
<gene>
    <name evidence="11" type="ORF">AAFF_G00070530</name>
</gene>
<evidence type="ECO:0000256" key="4">
    <source>
        <dbReference type="ARBA" id="ARBA00022884"/>
    </source>
</evidence>
<dbReference type="PROSITE" id="PS50102">
    <property type="entry name" value="RRM"/>
    <property type="match status" value="3"/>
</dbReference>
<organism evidence="11 12">
    <name type="scientific">Aldrovandia affinis</name>
    <dbReference type="NCBI Taxonomy" id="143900"/>
    <lineage>
        <taxon>Eukaryota</taxon>
        <taxon>Metazoa</taxon>
        <taxon>Chordata</taxon>
        <taxon>Craniata</taxon>
        <taxon>Vertebrata</taxon>
        <taxon>Euteleostomi</taxon>
        <taxon>Actinopterygii</taxon>
        <taxon>Neopterygii</taxon>
        <taxon>Teleostei</taxon>
        <taxon>Notacanthiformes</taxon>
        <taxon>Halosauridae</taxon>
        <taxon>Aldrovandia</taxon>
    </lineage>
</organism>
<dbReference type="PANTHER" id="PTHR23139">
    <property type="entry name" value="RNA-BINDING PROTEIN"/>
    <property type="match status" value="1"/>
</dbReference>
<dbReference type="FunFam" id="3.30.70.330:FF:000074">
    <property type="entry name" value="U2 snRNP auxiliary factor large subunit"/>
    <property type="match status" value="1"/>
</dbReference>
<dbReference type="SMART" id="SM00360">
    <property type="entry name" value="RRM"/>
    <property type="match status" value="3"/>
</dbReference>
<feature type="compositionally biased region" description="Basic and acidic residues" evidence="9">
    <location>
        <begin position="46"/>
        <end position="56"/>
    </location>
</feature>
<keyword evidence="5 8" id="KW-0508">mRNA splicing</keyword>
<feature type="compositionally biased region" description="Basic residues" evidence="9">
    <location>
        <begin position="23"/>
        <end position="45"/>
    </location>
</feature>
<evidence type="ECO:0000313" key="11">
    <source>
        <dbReference type="EMBL" id="KAJ8392849.1"/>
    </source>
</evidence>
<dbReference type="InterPro" id="IPR006529">
    <property type="entry name" value="U2AF_lg"/>
</dbReference>
<keyword evidence="3" id="KW-0677">Repeat</keyword>
<evidence type="ECO:0000256" key="5">
    <source>
        <dbReference type="ARBA" id="ARBA00023187"/>
    </source>
</evidence>
<evidence type="ECO:0000313" key="12">
    <source>
        <dbReference type="Proteomes" id="UP001221898"/>
    </source>
</evidence>
<keyword evidence="4 7" id="KW-0694">RNA-binding</keyword>
<dbReference type="Gene3D" id="3.30.70.330">
    <property type="match status" value="3"/>
</dbReference>
<name>A0AAD7WEC8_9TELE</name>
<feature type="compositionally biased region" description="Basic residues" evidence="9">
    <location>
        <begin position="102"/>
        <end position="111"/>
    </location>
</feature>
<feature type="domain" description="RRM" evidence="10">
    <location>
        <begin position="172"/>
        <end position="254"/>
    </location>
</feature>
<dbReference type="GO" id="GO:0003723">
    <property type="term" value="F:RNA binding"/>
    <property type="evidence" value="ECO:0007669"/>
    <property type="project" value="UniProtKB-UniRule"/>
</dbReference>
<reference evidence="11" key="1">
    <citation type="journal article" date="2023" name="Science">
        <title>Genome structures resolve the early diversification of teleost fishes.</title>
        <authorList>
            <person name="Parey E."/>
            <person name="Louis A."/>
            <person name="Montfort J."/>
            <person name="Bouchez O."/>
            <person name="Roques C."/>
            <person name="Iampietro C."/>
            <person name="Lluch J."/>
            <person name="Castinel A."/>
            <person name="Donnadieu C."/>
            <person name="Desvignes T."/>
            <person name="Floi Bucao C."/>
            <person name="Jouanno E."/>
            <person name="Wen M."/>
            <person name="Mejri S."/>
            <person name="Dirks R."/>
            <person name="Jansen H."/>
            <person name="Henkel C."/>
            <person name="Chen W.J."/>
            <person name="Zahm M."/>
            <person name="Cabau C."/>
            <person name="Klopp C."/>
            <person name="Thompson A.W."/>
            <person name="Robinson-Rechavi M."/>
            <person name="Braasch I."/>
            <person name="Lecointre G."/>
            <person name="Bobe J."/>
            <person name="Postlethwait J.H."/>
            <person name="Berthelot C."/>
            <person name="Roest Crollius H."/>
            <person name="Guiguen Y."/>
        </authorList>
    </citation>
    <scope>NUCLEOTIDE SEQUENCE</scope>
    <source>
        <strain evidence="11">NC1722</strain>
    </source>
</reference>
<dbReference type="InterPro" id="IPR000504">
    <property type="entry name" value="RRM_dom"/>
</dbReference>
<keyword evidence="12" id="KW-1185">Reference proteome</keyword>
<evidence type="ECO:0000256" key="1">
    <source>
        <dbReference type="ARBA" id="ARBA00004123"/>
    </source>
</evidence>
<comment type="subcellular location">
    <subcellularLocation>
        <location evidence="1 8">Nucleus</location>
    </subcellularLocation>
</comment>
<accession>A0AAD7WEC8</accession>
<dbReference type="AlphaFoldDB" id="A0AAD7WEC8"/>
<feature type="domain" description="RRM" evidence="10">
    <location>
        <begin position="393"/>
        <end position="493"/>
    </location>
</feature>
<keyword evidence="2 8" id="KW-0507">mRNA processing</keyword>
<dbReference type="GO" id="GO:0006397">
    <property type="term" value="P:mRNA processing"/>
    <property type="evidence" value="ECO:0007669"/>
    <property type="project" value="UniProtKB-KW"/>
</dbReference>
<comment type="similarity">
    <text evidence="8">Belongs to the splicing factor SR family.</text>
</comment>
<feature type="region of interest" description="Disordered" evidence="9">
    <location>
        <begin position="1"/>
        <end position="111"/>
    </location>
</feature>
<keyword evidence="6 8" id="KW-0539">Nucleus</keyword>
<evidence type="ECO:0000256" key="7">
    <source>
        <dbReference type="PROSITE-ProRule" id="PRU00176"/>
    </source>
</evidence>
<comment type="function">
    <text evidence="8">Necessary for the splicing of pre-mRNA.</text>
</comment>
<feature type="compositionally biased region" description="Basic and acidic residues" evidence="9">
    <location>
        <begin position="7"/>
        <end position="22"/>
    </location>
</feature>
<dbReference type="CDD" id="cd12232">
    <property type="entry name" value="RRM3_U2AF65"/>
    <property type="match status" value="1"/>
</dbReference>
<dbReference type="NCBIfam" id="TIGR01642">
    <property type="entry name" value="U2AF_lg"/>
    <property type="match status" value="1"/>
</dbReference>
<dbReference type="GO" id="GO:0005634">
    <property type="term" value="C:nucleus"/>
    <property type="evidence" value="ECO:0007669"/>
    <property type="project" value="UniProtKB-SubCell"/>
</dbReference>
<proteinExistence type="inferred from homology"/>
<comment type="caution">
    <text evidence="11">The sequence shown here is derived from an EMBL/GenBank/DDBJ whole genome shotgun (WGS) entry which is preliminary data.</text>
</comment>
<dbReference type="Pfam" id="PF00076">
    <property type="entry name" value="RRM_1"/>
    <property type="match status" value="3"/>
</dbReference>